<keyword evidence="8 17" id="KW-0133">Cell shape</keyword>
<dbReference type="NCBIfam" id="NF001389">
    <property type="entry name" value="PRK00281.1-2"/>
    <property type="match status" value="1"/>
</dbReference>
<evidence type="ECO:0000256" key="12">
    <source>
        <dbReference type="ARBA" id="ARBA00023251"/>
    </source>
</evidence>
<keyword evidence="19" id="KW-1185">Reference proteome</keyword>
<evidence type="ECO:0000256" key="10">
    <source>
        <dbReference type="ARBA" id="ARBA00022989"/>
    </source>
</evidence>
<dbReference type="InterPro" id="IPR003824">
    <property type="entry name" value="UppP"/>
</dbReference>
<evidence type="ECO:0000256" key="8">
    <source>
        <dbReference type="ARBA" id="ARBA00022960"/>
    </source>
</evidence>
<organism evidence="18 19">
    <name type="scientific">Carboxydichorda subterranea</name>
    <dbReference type="NCBI Taxonomy" id="3109565"/>
    <lineage>
        <taxon>Bacteria</taxon>
        <taxon>Bacillati</taxon>
        <taxon>Bacillota</taxon>
        <taxon>Limnochordia</taxon>
        <taxon>Limnochordales</taxon>
        <taxon>Geochordaceae</taxon>
        <taxon>Carboxydichorda</taxon>
    </lineage>
</organism>
<keyword evidence="5 17" id="KW-1003">Cell membrane</keyword>
<evidence type="ECO:0000256" key="9">
    <source>
        <dbReference type="ARBA" id="ARBA00022984"/>
    </source>
</evidence>
<feature type="transmembrane region" description="Helical" evidence="17">
    <location>
        <begin position="148"/>
        <end position="170"/>
    </location>
</feature>
<comment type="function">
    <text evidence="17">Catalyzes the dephosphorylation of undecaprenyl diphosphate (UPP). Confers resistance to bacitracin.</text>
</comment>
<keyword evidence="13 17" id="KW-0961">Cell wall biogenesis/degradation</keyword>
<name>A0ABZ1BTR5_9FIRM</name>
<proteinExistence type="inferred from homology"/>
<evidence type="ECO:0000313" key="19">
    <source>
        <dbReference type="Proteomes" id="UP001332192"/>
    </source>
</evidence>
<comment type="miscellaneous">
    <text evidence="17">Bacitracin is thought to be involved in the inhibition of peptidoglycan synthesis by sequestering undecaprenyl diphosphate, thereby reducing the pool of lipid carrier available.</text>
</comment>
<evidence type="ECO:0000256" key="11">
    <source>
        <dbReference type="ARBA" id="ARBA00023136"/>
    </source>
</evidence>
<dbReference type="NCBIfam" id="NF001390">
    <property type="entry name" value="PRK00281.1-4"/>
    <property type="match status" value="1"/>
</dbReference>
<gene>
    <name evidence="17" type="primary">uppP</name>
    <name evidence="18" type="ORF">U7230_07955</name>
</gene>
<dbReference type="EC" id="3.6.1.27" evidence="3 17"/>
<evidence type="ECO:0000256" key="4">
    <source>
        <dbReference type="ARBA" id="ARBA00021581"/>
    </source>
</evidence>
<accession>A0ABZ1BTR5</accession>
<dbReference type="RefSeq" id="WP_324715316.1">
    <property type="nucleotide sequence ID" value="NZ_CP141615.1"/>
</dbReference>
<comment type="catalytic activity">
    <reaction evidence="16 17">
        <text>di-trans,octa-cis-undecaprenyl diphosphate + H2O = di-trans,octa-cis-undecaprenyl phosphate + phosphate + H(+)</text>
        <dbReference type="Rhea" id="RHEA:28094"/>
        <dbReference type="ChEBI" id="CHEBI:15377"/>
        <dbReference type="ChEBI" id="CHEBI:15378"/>
        <dbReference type="ChEBI" id="CHEBI:43474"/>
        <dbReference type="ChEBI" id="CHEBI:58405"/>
        <dbReference type="ChEBI" id="CHEBI:60392"/>
        <dbReference type="EC" id="3.6.1.27"/>
    </reaction>
</comment>
<keyword evidence="9 17" id="KW-0573">Peptidoglycan synthesis</keyword>
<dbReference type="PANTHER" id="PTHR30622">
    <property type="entry name" value="UNDECAPRENYL-DIPHOSPHATASE"/>
    <property type="match status" value="1"/>
</dbReference>
<keyword evidence="6 17" id="KW-0812">Transmembrane</keyword>
<evidence type="ECO:0000256" key="17">
    <source>
        <dbReference type="HAMAP-Rule" id="MF_01006"/>
    </source>
</evidence>
<evidence type="ECO:0000256" key="15">
    <source>
        <dbReference type="ARBA" id="ARBA00032932"/>
    </source>
</evidence>
<dbReference type="PANTHER" id="PTHR30622:SF3">
    <property type="entry name" value="UNDECAPRENYL-DIPHOSPHATASE"/>
    <property type="match status" value="1"/>
</dbReference>
<keyword evidence="10 17" id="KW-1133">Transmembrane helix</keyword>
<sequence length="264" mass="28334">MESIVKAAVMGLVEGVTEFLPISSTGHLILAGDILRFGGPLAATFEIFIQLGAVLAVVWFYREDLSRQLRTLASDTGVRRLWFNVVVAFVPAAVVGVLLHRWIKAVLFSPVVVAVSLFAGGIALLLVERRRHAEQVHELRAVSTRQALVVGLAQTLSLVPGVSRSAASIVGGLLSGLDRTTATAFSFYLSIPTLGLATLFELATSLSGLGAGDLLLLGVGLVVAFASAFVAVGWLLRYVATHDLRPFGWYRILIGLLVLLWFER</sequence>
<protein>
    <recommendedName>
        <fullName evidence="4 17">Undecaprenyl-diphosphatase</fullName>
        <ecNumber evidence="3 17">3.6.1.27</ecNumber>
    </recommendedName>
    <alternativeName>
        <fullName evidence="15 17">Bacitracin resistance protein</fullName>
    </alternativeName>
    <alternativeName>
        <fullName evidence="14 17">Undecaprenyl pyrophosphate phosphatase</fullName>
    </alternativeName>
</protein>
<evidence type="ECO:0000256" key="6">
    <source>
        <dbReference type="ARBA" id="ARBA00022692"/>
    </source>
</evidence>
<comment type="similarity">
    <text evidence="2 17">Belongs to the UppP family.</text>
</comment>
<dbReference type="NCBIfam" id="TIGR00753">
    <property type="entry name" value="undec_PP_bacA"/>
    <property type="match status" value="1"/>
</dbReference>
<evidence type="ECO:0000313" key="18">
    <source>
        <dbReference type="EMBL" id="WRP16043.1"/>
    </source>
</evidence>
<feature type="transmembrane region" description="Helical" evidence="17">
    <location>
        <begin position="214"/>
        <end position="235"/>
    </location>
</feature>
<evidence type="ECO:0000256" key="3">
    <source>
        <dbReference type="ARBA" id="ARBA00012374"/>
    </source>
</evidence>
<dbReference type="HAMAP" id="MF_01006">
    <property type="entry name" value="Undec_diphosphatase"/>
    <property type="match status" value="1"/>
</dbReference>
<feature type="transmembrane region" description="Helical" evidence="17">
    <location>
        <begin position="182"/>
        <end position="202"/>
    </location>
</feature>
<feature type="transmembrane region" description="Helical" evidence="17">
    <location>
        <begin position="81"/>
        <end position="99"/>
    </location>
</feature>
<evidence type="ECO:0000256" key="2">
    <source>
        <dbReference type="ARBA" id="ARBA00010621"/>
    </source>
</evidence>
<dbReference type="Proteomes" id="UP001332192">
    <property type="component" value="Chromosome"/>
</dbReference>
<dbReference type="GO" id="GO:0050380">
    <property type="term" value="F:undecaprenyl-diphosphatase activity"/>
    <property type="evidence" value="ECO:0007669"/>
    <property type="project" value="UniProtKB-EC"/>
</dbReference>
<evidence type="ECO:0000256" key="14">
    <source>
        <dbReference type="ARBA" id="ARBA00032707"/>
    </source>
</evidence>
<keyword evidence="7 17" id="KW-0378">Hydrolase</keyword>
<feature type="transmembrane region" description="Helical" evidence="17">
    <location>
        <begin position="41"/>
        <end position="61"/>
    </location>
</feature>
<reference evidence="18 19" key="1">
    <citation type="journal article" date="2024" name="Front. Microbiol.">
        <title>Novel thermophilic genera Geochorda gen. nov. and Carboxydochorda gen. nov. from the deep terrestrial subsurface reveal the ecophysiological diversity in the class Limnochordia.</title>
        <authorList>
            <person name="Karnachuk O.V."/>
            <person name="Lukina A.P."/>
            <person name="Avakyan M.R."/>
            <person name="Kadnikov V.V."/>
            <person name="Begmatov S."/>
            <person name="Beletsky A.V."/>
            <person name="Vlasova K.G."/>
            <person name="Novikov A.A."/>
            <person name="Shcherbakova V.A."/>
            <person name="Mardanov A.V."/>
            <person name="Ravin N.V."/>
        </authorList>
    </citation>
    <scope>NUCLEOTIDE SEQUENCE [LARGE SCALE GENOMIC DNA]</scope>
    <source>
        <strain evidence="18 19">L945</strain>
    </source>
</reference>
<evidence type="ECO:0000256" key="7">
    <source>
        <dbReference type="ARBA" id="ARBA00022801"/>
    </source>
</evidence>
<evidence type="ECO:0000256" key="1">
    <source>
        <dbReference type="ARBA" id="ARBA00004651"/>
    </source>
</evidence>
<comment type="subcellular location">
    <subcellularLocation>
        <location evidence="1 17">Cell membrane</location>
        <topology evidence="1 17">Multi-pass membrane protein</topology>
    </subcellularLocation>
</comment>
<feature type="transmembrane region" description="Helical" evidence="17">
    <location>
        <begin position="105"/>
        <end position="127"/>
    </location>
</feature>
<evidence type="ECO:0000256" key="5">
    <source>
        <dbReference type="ARBA" id="ARBA00022475"/>
    </source>
</evidence>
<keyword evidence="12 17" id="KW-0046">Antibiotic resistance</keyword>
<evidence type="ECO:0000256" key="13">
    <source>
        <dbReference type="ARBA" id="ARBA00023316"/>
    </source>
</evidence>
<dbReference type="Pfam" id="PF02673">
    <property type="entry name" value="BacA"/>
    <property type="match status" value="1"/>
</dbReference>
<feature type="transmembrane region" description="Helical" evidence="17">
    <location>
        <begin position="247"/>
        <end position="262"/>
    </location>
</feature>
<keyword evidence="11 17" id="KW-0472">Membrane</keyword>
<evidence type="ECO:0000256" key="16">
    <source>
        <dbReference type="ARBA" id="ARBA00047594"/>
    </source>
</evidence>
<dbReference type="EMBL" id="CP141615">
    <property type="protein sequence ID" value="WRP16043.1"/>
    <property type="molecule type" value="Genomic_DNA"/>
</dbReference>